<keyword evidence="5 13" id="KW-0963">Cytoplasm</keyword>
<comment type="similarity">
    <text evidence="2 13">Belongs to the SUA5 family.</text>
</comment>
<dbReference type="PROSITE" id="PS51163">
    <property type="entry name" value="YRDC"/>
    <property type="match status" value="1"/>
</dbReference>
<accession>A0ABS7VHB9</accession>
<evidence type="ECO:0000256" key="8">
    <source>
        <dbReference type="ARBA" id="ARBA00022695"/>
    </source>
</evidence>
<protein>
    <recommendedName>
        <fullName evidence="4 13">Threonylcarbamoyl-AMP synthase</fullName>
        <shortName evidence="13">TC-AMP synthase</shortName>
        <ecNumber evidence="3 13">2.7.7.87</ecNumber>
    </recommendedName>
    <alternativeName>
        <fullName evidence="11 13">L-threonylcarbamoyladenylate synthase</fullName>
    </alternativeName>
</protein>
<name>A0ABS7VHB9_9GAMM</name>
<dbReference type="NCBIfam" id="TIGR00057">
    <property type="entry name" value="L-threonylcarbamoyladenylate synthase"/>
    <property type="match status" value="1"/>
</dbReference>
<evidence type="ECO:0000256" key="6">
    <source>
        <dbReference type="ARBA" id="ARBA00022679"/>
    </source>
</evidence>
<keyword evidence="16" id="KW-1185">Reference proteome</keyword>
<dbReference type="Pfam" id="PF01300">
    <property type="entry name" value="Sua5_yciO_yrdC"/>
    <property type="match status" value="1"/>
</dbReference>
<dbReference type="InterPro" id="IPR017945">
    <property type="entry name" value="DHBP_synth_RibB-like_a/b_dom"/>
</dbReference>
<comment type="caution">
    <text evidence="15">The sequence shown here is derived from an EMBL/GenBank/DDBJ whole genome shotgun (WGS) entry which is preliminary data.</text>
</comment>
<evidence type="ECO:0000313" key="15">
    <source>
        <dbReference type="EMBL" id="MBZ6068358.1"/>
    </source>
</evidence>
<dbReference type="Pfam" id="PF03481">
    <property type="entry name" value="Sua5_C"/>
    <property type="match status" value="1"/>
</dbReference>
<dbReference type="EMBL" id="JAIRBT010000041">
    <property type="protein sequence ID" value="MBZ6068358.1"/>
    <property type="molecule type" value="Genomic_DNA"/>
</dbReference>
<proteinExistence type="inferred from homology"/>
<dbReference type="PANTHER" id="PTHR17490:SF16">
    <property type="entry name" value="THREONYLCARBAMOYL-AMP SYNTHASE"/>
    <property type="match status" value="1"/>
</dbReference>
<gene>
    <name evidence="15" type="ORF">LA374_19420</name>
</gene>
<dbReference type="SUPFAM" id="SSF55821">
    <property type="entry name" value="YrdC/RibB"/>
    <property type="match status" value="1"/>
</dbReference>
<comment type="subcellular location">
    <subcellularLocation>
        <location evidence="1 13">Cytoplasm</location>
    </subcellularLocation>
</comment>
<dbReference type="RefSeq" id="WP_224163713.1">
    <property type="nucleotide sequence ID" value="NZ_JAIRBT010000041.1"/>
</dbReference>
<evidence type="ECO:0000256" key="5">
    <source>
        <dbReference type="ARBA" id="ARBA00022490"/>
    </source>
</evidence>
<dbReference type="InterPro" id="IPR010923">
    <property type="entry name" value="T(6)A37_SUA5"/>
</dbReference>
<comment type="catalytic activity">
    <reaction evidence="12 13">
        <text>L-threonine + hydrogencarbonate + ATP = L-threonylcarbamoyladenylate + diphosphate + H2O</text>
        <dbReference type="Rhea" id="RHEA:36407"/>
        <dbReference type="ChEBI" id="CHEBI:15377"/>
        <dbReference type="ChEBI" id="CHEBI:17544"/>
        <dbReference type="ChEBI" id="CHEBI:30616"/>
        <dbReference type="ChEBI" id="CHEBI:33019"/>
        <dbReference type="ChEBI" id="CHEBI:57926"/>
        <dbReference type="ChEBI" id="CHEBI:73682"/>
        <dbReference type="EC" id="2.7.7.87"/>
    </reaction>
</comment>
<evidence type="ECO:0000256" key="7">
    <source>
        <dbReference type="ARBA" id="ARBA00022694"/>
    </source>
</evidence>
<evidence type="ECO:0000259" key="14">
    <source>
        <dbReference type="PROSITE" id="PS51163"/>
    </source>
</evidence>
<evidence type="ECO:0000256" key="2">
    <source>
        <dbReference type="ARBA" id="ARBA00007663"/>
    </source>
</evidence>
<dbReference type="PIRSF" id="PIRSF004930">
    <property type="entry name" value="Tln_factor_SUA5"/>
    <property type="match status" value="1"/>
</dbReference>
<dbReference type="PANTHER" id="PTHR17490">
    <property type="entry name" value="SUA5"/>
    <property type="match status" value="1"/>
</dbReference>
<sequence length="333" mass="35173">MSPLTTLMLPGACPDALEQAAALLRSGAQVAVPTETVYGLAADAAQPEAVAGIFRAKGRPSDHPLIVHLAHAGQMARWAREIPATAWQLAQACWPGPLTLLLKRAEQVSPVVTGGLDTIGLRVPAHPLMLALLERLDTGLAAPSANPYQALSPTSAEQVEAGLGGRIAAILDGGPCPVGLESTIVDLTGPVPTIVRAGPLGRETLESILGQPVATPREHTVVVPGNVAAHYRPGTPLWMAPTDALEQHLARLASRTLARGALITWSNALAAPAGLGQLRRLPADPAGYGQALYATLFELDRLGLETLWLEQPPLSEPWWPVQDRLRRATMRLE</sequence>
<dbReference type="InterPro" id="IPR038385">
    <property type="entry name" value="Sua5/YwlC_C"/>
</dbReference>
<feature type="domain" description="YrdC-like" evidence="14">
    <location>
        <begin position="14"/>
        <end position="200"/>
    </location>
</feature>
<comment type="function">
    <text evidence="13">Required for the formation of a threonylcarbamoyl group on adenosine at position 37 (t(6)A37) in tRNAs that read codons beginning with adenine.</text>
</comment>
<dbReference type="InterPro" id="IPR050156">
    <property type="entry name" value="TC-AMP_synthase_SUA5"/>
</dbReference>
<dbReference type="InterPro" id="IPR005145">
    <property type="entry name" value="Sua5_C"/>
</dbReference>
<evidence type="ECO:0000256" key="10">
    <source>
        <dbReference type="ARBA" id="ARBA00022840"/>
    </source>
</evidence>
<evidence type="ECO:0000313" key="16">
    <source>
        <dbReference type="Proteomes" id="UP000774958"/>
    </source>
</evidence>
<keyword evidence="7 13" id="KW-0819">tRNA processing</keyword>
<evidence type="ECO:0000256" key="4">
    <source>
        <dbReference type="ARBA" id="ARBA00015492"/>
    </source>
</evidence>
<evidence type="ECO:0000256" key="13">
    <source>
        <dbReference type="PIRNR" id="PIRNR004930"/>
    </source>
</evidence>
<evidence type="ECO:0000256" key="12">
    <source>
        <dbReference type="ARBA" id="ARBA00048366"/>
    </source>
</evidence>
<evidence type="ECO:0000256" key="9">
    <source>
        <dbReference type="ARBA" id="ARBA00022741"/>
    </source>
</evidence>
<keyword evidence="6 13" id="KW-0808">Transferase</keyword>
<dbReference type="Proteomes" id="UP000774958">
    <property type="component" value="Unassembled WGS sequence"/>
</dbReference>
<evidence type="ECO:0000256" key="3">
    <source>
        <dbReference type="ARBA" id="ARBA00012584"/>
    </source>
</evidence>
<dbReference type="EC" id="2.7.7.87" evidence="3 13"/>
<keyword evidence="8 13" id="KW-0548">Nucleotidyltransferase</keyword>
<dbReference type="InterPro" id="IPR006070">
    <property type="entry name" value="Sua5-like_dom"/>
</dbReference>
<keyword evidence="9 13" id="KW-0547">Nucleotide-binding</keyword>
<keyword evidence="10 13" id="KW-0067">ATP-binding</keyword>
<evidence type="ECO:0000256" key="11">
    <source>
        <dbReference type="ARBA" id="ARBA00029774"/>
    </source>
</evidence>
<dbReference type="Gene3D" id="3.90.870.10">
    <property type="entry name" value="DHBP synthase"/>
    <property type="match status" value="1"/>
</dbReference>
<organism evidence="15 16">
    <name type="scientific">Aeromonas schubertii</name>
    <dbReference type="NCBI Taxonomy" id="652"/>
    <lineage>
        <taxon>Bacteria</taxon>
        <taxon>Pseudomonadati</taxon>
        <taxon>Pseudomonadota</taxon>
        <taxon>Gammaproteobacteria</taxon>
        <taxon>Aeromonadales</taxon>
        <taxon>Aeromonadaceae</taxon>
        <taxon>Aeromonas</taxon>
    </lineage>
</organism>
<reference evidence="15 16" key="1">
    <citation type="submission" date="2021-09" db="EMBL/GenBank/DDBJ databases">
        <title>Aeromonas schubertii isolated from Asian sea bass.</title>
        <authorList>
            <person name="Pinpimai K."/>
        </authorList>
    </citation>
    <scope>NUCLEOTIDE SEQUENCE [LARGE SCALE GENOMIC DNA]</scope>
    <source>
        <strain evidence="15 16">CHULA2021a</strain>
    </source>
</reference>
<dbReference type="Gene3D" id="3.40.50.11030">
    <property type="entry name" value="Threonylcarbamoyl-AMP synthase, C-terminal domain"/>
    <property type="match status" value="1"/>
</dbReference>
<evidence type="ECO:0000256" key="1">
    <source>
        <dbReference type="ARBA" id="ARBA00004496"/>
    </source>
</evidence>